<dbReference type="Pfam" id="PF10094">
    <property type="entry name" value="DUF2332"/>
    <property type="match status" value="1"/>
</dbReference>
<keyword evidence="2" id="KW-1185">Reference proteome</keyword>
<gene>
    <name evidence="1" type="ORF">ACFPK1_11790</name>
</gene>
<reference evidence="2" key="1">
    <citation type="journal article" date="2019" name="Int. J. Syst. Evol. Microbiol.">
        <title>The Global Catalogue of Microorganisms (GCM) 10K type strain sequencing project: providing services to taxonomists for standard genome sequencing and annotation.</title>
        <authorList>
            <consortium name="The Broad Institute Genomics Platform"/>
            <consortium name="The Broad Institute Genome Sequencing Center for Infectious Disease"/>
            <person name="Wu L."/>
            <person name="Ma J."/>
        </authorList>
    </citation>
    <scope>NUCLEOTIDE SEQUENCE [LARGE SCALE GENOMIC DNA]</scope>
    <source>
        <strain evidence="2">XZYJ18</strain>
    </source>
</reference>
<evidence type="ECO:0000313" key="2">
    <source>
        <dbReference type="Proteomes" id="UP001596175"/>
    </source>
</evidence>
<evidence type="ECO:0000313" key="1">
    <source>
        <dbReference type="EMBL" id="MFC5138916.1"/>
    </source>
</evidence>
<dbReference type="InterPro" id="IPR011200">
    <property type="entry name" value="UCP012608"/>
</dbReference>
<organism evidence="1 2">
    <name type="scientific">Actinomycetospora rhizophila</name>
    <dbReference type="NCBI Taxonomy" id="1416876"/>
    <lineage>
        <taxon>Bacteria</taxon>
        <taxon>Bacillati</taxon>
        <taxon>Actinomycetota</taxon>
        <taxon>Actinomycetes</taxon>
        <taxon>Pseudonocardiales</taxon>
        <taxon>Pseudonocardiaceae</taxon>
        <taxon>Actinomycetospora</taxon>
    </lineage>
</organism>
<dbReference type="EMBL" id="JBHSKG010000005">
    <property type="protein sequence ID" value="MFC5138916.1"/>
    <property type="molecule type" value="Genomic_DNA"/>
</dbReference>
<protein>
    <submittedName>
        <fullName evidence="1">DUF2332 domain-containing protein</fullName>
    </submittedName>
</protein>
<dbReference type="Proteomes" id="UP001596175">
    <property type="component" value="Unassembled WGS sequence"/>
</dbReference>
<comment type="caution">
    <text evidence="1">The sequence shown here is derived from an EMBL/GenBank/DDBJ whole genome shotgun (WGS) entry which is preliminary data.</text>
</comment>
<dbReference type="RefSeq" id="WP_378021114.1">
    <property type="nucleotide sequence ID" value="NZ_JBHSKG010000005.1"/>
</dbReference>
<name>A0ABV9ZEB1_9PSEU</name>
<accession>A0ABV9ZEB1</accession>
<sequence length="347" mass="35740">MGRTLAQRYREHGETASPLSARVAAAIGADDAALRAIGTAPARRRAPALVLAALHDLALAGRAPALAAAHAAGDPDAAAQAAVATLRDMPGAVADLVARRRTTRDGAAHAPVLLPVIAEAAHRGGASAVALVDVGCGAGFDLVVDRIGATYDGGPTLGDAASPVPQPASVVGDRPVPARAVPEVVARVGLDPDPVDVTEPDDARWLRACVPPDHHERAAELDTLVTLAAASPRMLRRGDPLELLPDALAAVPAEALPIVTTTWTLAALPRADRLRFLQRLDAAATDRPVAWVSAEGVGVAPAVPTLGDRPASGHSVLGLAILEHRRMRAEAVGRCWSRGRLLSWLAD</sequence>
<proteinExistence type="predicted"/>